<keyword evidence="2" id="KW-0238">DNA-binding</keyword>
<dbReference type="InterPro" id="IPR009057">
    <property type="entry name" value="Homeodomain-like_sf"/>
</dbReference>
<dbReference type="EMBL" id="BKAU01000002">
    <property type="protein sequence ID" value="GEP96723.1"/>
    <property type="molecule type" value="Genomic_DNA"/>
</dbReference>
<protein>
    <submittedName>
        <fullName evidence="5">Transcriptional regulator</fullName>
    </submittedName>
</protein>
<comment type="caution">
    <text evidence="5">The sequence shown here is derived from an EMBL/GenBank/DDBJ whole genome shotgun (WGS) entry which is preliminary data.</text>
</comment>
<dbReference type="Pfam" id="PF12833">
    <property type="entry name" value="HTH_18"/>
    <property type="match status" value="1"/>
</dbReference>
<gene>
    <name evidence="5" type="ORF">CCY01nite_29830</name>
</gene>
<dbReference type="InterPro" id="IPR014710">
    <property type="entry name" value="RmlC-like_jellyroll"/>
</dbReference>
<evidence type="ECO:0000313" key="6">
    <source>
        <dbReference type="Proteomes" id="UP000321436"/>
    </source>
</evidence>
<evidence type="ECO:0000313" key="5">
    <source>
        <dbReference type="EMBL" id="GEP96723.1"/>
    </source>
</evidence>
<accession>A0A512RLY8</accession>
<evidence type="ECO:0000256" key="3">
    <source>
        <dbReference type="ARBA" id="ARBA00023163"/>
    </source>
</evidence>
<reference evidence="5 6" key="1">
    <citation type="submission" date="2019-07" db="EMBL/GenBank/DDBJ databases">
        <title>Whole genome shotgun sequence of Chitinophaga cymbidii NBRC 109752.</title>
        <authorList>
            <person name="Hosoyama A."/>
            <person name="Uohara A."/>
            <person name="Ohji S."/>
            <person name="Ichikawa N."/>
        </authorList>
    </citation>
    <scope>NUCLEOTIDE SEQUENCE [LARGE SCALE GENOMIC DNA]</scope>
    <source>
        <strain evidence="5 6">NBRC 109752</strain>
    </source>
</reference>
<name>A0A512RLY8_9BACT</name>
<evidence type="ECO:0000259" key="4">
    <source>
        <dbReference type="PROSITE" id="PS01124"/>
    </source>
</evidence>
<evidence type="ECO:0000256" key="1">
    <source>
        <dbReference type="ARBA" id="ARBA00023015"/>
    </source>
</evidence>
<keyword evidence="1" id="KW-0805">Transcription regulation</keyword>
<organism evidence="5 6">
    <name type="scientific">Chitinophaga cymbidii</name>
    <dbReference type="NCBI Taxonomy" id="1096750"/>
    <lineage>
        <taxon>Bacteria</taxon>
        <taxon>Pseudomonadati</taxon>
        <taxon>Bacteroidota</taxon>
        <taxon>Chitinophagia</taxon>
        <taxon>Chitinophagales</taxon>
        <taxon>Chitinophagaceae</taxon>
        <taxon>Chitinophaga</taxon>
    </lineage>
</organism>
<dbReference type="Gene3D" id="1.10.10.60">
    <property type="entry name" value="Homeodomain-like"/>
    <property type="match status" value="1"/>
</dbReference>
<dbReference type="InterPro" id="IPR037923">
    <property type="entry name" value="HTH-like"/>
</dbReference>
<dbReference type="PROSITE" id="PS01124">
    <property type="entry name" value="HTH_ARAC_FAMILY_2"/>
    <property type="match status" value="1"/>
</dbReference>
<dbReference type="Gene3D" id="2.60.120.10">
    <property type="entry name" value="Jelly Rolls"/>
    <property type="match status" value="1"/>
</dbReference>
<dbReference type="SMART" id="SM00342">
    <property type="entry name" value="HTH_ARAC"/>
    <property type="match status" value="1"/>
</dbReference>
<dbReference type="PANTHER" id="PTHR43280">
    <property type="entry name" value="ARAC-FAMILY TRANSCRIPTIONAL REGULATOR"/>
    <property type="match status" value="1"/>
</dbReference>
<dbReference type="PANTHER" id="PTHR43280:SF32">
    <property type="entry name" value="TRANSCRIPTIONAL REGULATORY PROTEIN"/>
    <property type="match status" value="1"/>
</dbReference>
<dbReference type="SUPFAM" id="SSF51215">
    <property type="entry name" value="Regulatory protein AraC"/>
    <property type="match status" value="1"/>
</dbReference>
<feature type="domain" description="HTH araC/xylS-type" evidence="4">
    <location>
        <begin position="166"/>
        <end position="264"/>
    </location>
</feature>
<keyword evidence="6" id="KW-1185">Reference proteome</keyword>
<dbReference type="Proteomes" id="UP000321436">
    <property type="component" value="Unassembled WGS sequence"/>
</dbReference>
<dbReference type="InterPro" id="IPR018060">
    <property type="entry name" value="HTH_AraC"/>
</dbReference>
<keyword evidence="3" id="KW-0804">Transcription</keyword>
<evidence type="ECO:0000256" key="2">
    <source>
        <dbReference type="ARBA" id="ARBA00023125"/>
    </source>
</evidence>
<dbReference type="GO" id="GO:0003700">
    <property type="term" value="F:DNA-binding transcription factor activity"/>
    <property type="evidence" value="ECO:0007669"/>
    <property type="project" value="InterPro"/>
</dbReference>
<proteinExistence type="predicted"/>
<dbReference type="GO" id="GO:0043565">
    <property type="term" value="F:sequence-specific DNA binding"/>
    <property type="evidence" value="ECO:0007669"/>
    <property type="project" value="InterPro"/>
</dbReference>
<dbReference type="AlphaFoldDB" id="A0A512RLY8"/>
<sequence>MKEIPVKSKITTEDLFKISMMKTVIKPTSPHRHADYHEFIFLHAGSGFHDIDDMSFEVVPSAAFYIRPGQTHCWNFSALPKGYVLLFREDLLLKEDIDILFGLPSHIPLGDQPSLFRLLSDLYEEYKVTGPANALYSAYLHLLITKLKTFAGVKKDVLTFSDGLFQQYKRLVNDNFLDSRQLKFYIAKLNTTTGTLNEICKKSAGKTASAIINERVLLEAKMLLSATVKPVKEIAALLKFSDTPHFAKFFKLYTNLTPGKYRELALLKK</sequence>
<dbReference type="SUPFAM" id="SSF46689">
    <property type="entry name" value="Homeodomain-like"/>
    <property type="match status" value="1"/>
</dbReference>